<dbReference type="RefSeq" id="WP_198075679.1">
    <property type="nucleotide sequence ID" value="NZ_JAEDAE010000004.1"/>
</dbReference>
<keyword evidence="3" id="KW-1185">Reference proteome</keyword>
<dbReference type="EMBL" id="JAEDAE010000004">
    <property type="protein sequence ID" value="MBH8558795.1"/>
    <property type="molecule type" value="Genomic_DNA"/>
</dbReference>
<reference evidence="2 3" key="1">
    <citation type="submission" date="2020-12" db="EMBL/GenBank/DDBJ databases">
        <title>Hymenobacter sp.</title>
        <authorList>
            <person name="Kim M.K."/>
        </authorList>
    </citation>
    <scope>NUCLEOTIDE SEQUENCE [LARGE SCALE GENOMIC DNA]</scope>
    <source>
        <strain evidence="2 3">BT442</strain>
    </source>
</reference>
<proteinExistence type="predicted"/>
<sequence>MKTRYILLLALLSLLGHSAPALGQQRPASEPLAAAVEAATARYNKSFVASPQLYNGPEYVDYSLRYHARTGHQFFATTEKMPGSVYYNDHYFPNLRLAYDVVLEQVIITQPTSPLNLRLINEYVREFTIDNHHFVRIQADSSTGRVLSTGYYELLVDDSRLQVLAKRAKNLQEVPAQGFLNVEYITADKFYLKKAGVYTPISSKSAVLRAFADHRKEVQQHIKEKHLRFSKAGFGASVTELALYYVSLLPQP</sequence>
<protein>
    <recommendedName>
        <fullName evidence="4">FTP domain-containing protein</fullName>
    </recommendedName>
</protein>
<comment type="caution">
    <text evidence="2">The sequence shown here is derived from an EMBL/GenBank/DDBJ whole genome shotgun (WGS) entry which is preliminary data.</text>
</comment>
<evidence type="ECO:0000313" key="2">
    <source>
        <dbReference type="EMBL" id="MBH8558795.1"/>
    </source>
</evidence>
<evidence type="ECO:0008006" key="4">
    <source>
        <dbReference type="Google" id="ProtNLM"/>
    </source>
</evidence>
<feature type="signal peptide" evidence="1">
    <location>
        <begin position="1"/>
        <end position="23"/>
    </location>
</feature>
<gene>
    <name evidence="2" type="ORF">I7X13_12090</name>
</gene>
<feature type="chain" id="PRO_5046698440" description="FTP domain-containing protein" evidence="1">
    <location>
        <begin position="24"/>
        <end position="252"/>
    </location>
</feature>
<name>A0ABS0Q848_9BACT</name>
<keyword evidence="1" id="KW-0732">Signal</keyword>
<evidence type="ECO:0000256" key="1">
    <source>
        <dbReference type="SAM" id="SignalP"/>
    </source>
</evidence>
<organism evidence="2 3">
    <name type="scientific">Hymenobacter negativus</name>
    <dbReference type="NCBI Taxonomy" id="2795026"/>
    <lineage>
        <taxon>Bacteria</taxon>
        <taxon>Pseudomonadati</taxon>
        <taxon>Bacteroidota</taxon>
        <taxon>Cytophagia</taxon>
        <taxon>Cytophagales</taxon>
        <taxon>Hymenobacteraceae</taxon>
        <taxon>Hymenobacter</taxon>
    </lineage>
</organism>
<dbReference type="Proteomes" id="UP000625631">
    <property type="component" value="Unassembled WGS sequence"/>
</dbReference>
<evidence type="ECO:0000313" key="3">
    <source>
        <dbReference type="Proteomes" id="UP000625631"/>
    </source>
</evidence>
<accession>A0ABS0Q848</accession>